<dbReference type="AlphaFoldDB" id="A0A4D7QFQ5"/>
<dbReference type="InterPro" id="IPR036135">
    <property type="entry name" value="MoeA_linker/N_sf"/>
</dbReference>
<dbReference type="EC" id="2.10.1.1" evidence="1"/>
<evidence type="ECO:0000313" key="4">
    <source>
        <dbReference type="EMBL" id="QCK84639.1"/>
    </source>
</evidence>
<feature type="domain" description="MoeA N-terminal and linker" evidence="3">
    <location>
        <begin position="9"/>
        <end position="155"/>
    </location>
</feature>
<keyword evidence="1" id="KW-0500">Molybdenum</keyword>
<comment type="similarity">
    <text evidence="1">Belongs to the MoeA family.</text>
</comment>
<dbReference type="InterPro" id="IPR038987">
    <property type="entry name" value="MoeA-like"/>
</dbReference>
<dbReference type="GO" id="GO:0005829">
    <property type="term" value="C:cytosol"/>
    <property type="evidence" value="ECO:0007669"/>
    <property type="project" value="TreeGrafter"/>
</dbReference>
<dbReference type="Proteomes" id="UP000298588">
    <property type="component" value="Chromosome"/>
</dbReference>
<gene>
    <name evidence="4" type="ORF">E8L99_01975</name>
</gene>
<comment type="cofactor">
    <cofactor evidence="1">
        <name>Mg(2+)</name>
        <dbReference type="ChEBI" id="CHEBI:18420"/>
    </cofactor>
</comment>
<name>A0A4D7QFQ5_9HYPH</name>
<dbReference type="GO" id="GO:0061599">
    <property type="term" value="F:molybdopterin molybdotransferase activity"/>
    <property type="evidence" value="ECO:0007669"/>
    <property type="project" value="UniProtKB-UniRule"/>
</dbReference>
<dbReference type="SUPFAM" id="SSF63867">
    <property type="entry name" value="MoeA C-terminal domain-like"/>
    <property type="match status" value="1"/>
</dbReference>
<dbReference type="RefSeq" id="WP_137097974.1">
    <property type="nucleotide sequence ID" value="NZ_CP039865.1"/>
</dbReference>
<dbReference type="EMBL" id="CP039865">
    <property type="protein sequence ID" value="QCK84639.1"/>
    <property type="molecule type" value="Genomic_DNA"/>
</dbReference>
<dbReference type="SUPFAM" id="SSF63882">
    <property type="entry name" value="MoeA N-terminal region -like"/>
    <property type="match status" value="1"/>
</dbReference>
<dbReference type="GO" id="GO:0046872">
    <property type="term" value="F:metal ion binding"/>
    <property type="evidence" value="ECO:0007669"/>
    <property type="project" value="UniProtKB-UniRule"/>
</dbReference>
<keyword evidence="1" id="KW-0479">Metal-binding</keyword>
<evidence type="ECO:0000256" key="1">
    <source>
        <dbReference type="RuleBase" id="RU365090"/>
    </source>
</evidence>
<dbReference type="KEGG" id="paqt:E8L99_01975"/>
<keyword evidence="1" id="KW-0501">Molybdenum cofactor biosynthesis</keyword>
<keyword evidence="5" id="KW-1185">Reference proteome</keyword>
<dbReference type="Gene3D" id="2.40.340.10">
    <property type="entry name" value="MoeA, C-terminal, domain IV"/>
    <property type="match status" value="1"/>
</dbReference>
<keyword evidence="1" id="KW-0460">Magnesium</keyword>
<accession>A0A4D7QFQ5</accession>
<evidence type="ECO:0000259" key="3">
    <source>
        <dbReference type="Pfam" id="PF03453"/>
    </source>
</evidence>
<comment type="catalytic activity">
    <reaction evidence="1">
        <text>adenylyl-molybdopterin + molybdate = Mo-molybdopterin + AMP + H(+)</text>
        <dbReference type="Rhea" id="RHEA:35047"/>
        <dbReference type="ChEBI" id="CHEBI:15378"/>
        <dbReference type="ChEBI" id="CHEBI:36264"/>
        <dbReference type="ChEBI" id="CHEBI:62727"/>
        <dbReference type="ChEBI" id="CHEBI:71302"/>
        <dbReference type="ChEBI" id="CHEBI:456215"/>
    </reaction>
</comment>
<dbReference type="Gene3D" id="2.170.190.11">
    <property type="entry name" value="Molybdopterin biosynthesis moea protein, domain 3"/>
    <property type="match status" value="1"/>
</dbReference>
<dbReference type="Gene3D" id="3.90.105.10">
    <property type="entry name" value="Molybdopterin biosynthesis moea protein, domain 2"/>
    <property type="match status" value="1"/>
</dbReference>
<dbReference type="GO" id="GO:0006777">
    <property type="term" value="P:Mo-molybdopterin cofactor biosynthetic process"/>
    <property type="evidence" value="ECO:0007669"/>
    <property type="project" value="UniProtKB-UniRule"/>
</dbReference>
<dbReference type="UniPathway" id="UPA00344"/>
<dbReference type="InterPro" id="IPR005110">
    <property type="entry name" value="MoeA_linker/N"/>
</dbReference>
<evidence type="ECO:0000313" key="5">
    <source>
        <dbReference type="Proteomes" id="UP000298588"/>
    </source>
</evidence>
<reference evidence="4 5" key="1">
    <citation type="submission" date="2019-04" db="EMBL/GenBank/DDBJ databases">
        <title>Phreatobacter aquaticus sp. nov.</title>
        <authorList>
            <person name="Choi A."/>
            <person name="Baek K."/>
        </authorList>
    </citation>
    <scope>NUCLEOTIDE SEQUENCE [LARGE SCALE GENOMIC DNA]</scope>
    <source>
        <strain evidence="4 5">NMCR1094</strain>
    </source>
</reference>
<feature type="region of interest" description="Disordered" evidence="2">
    <location>
        <begin position="198"/>
        <end position="218"/>
    </location>
</feature>
<dbReference type="InterPro" id="IPR036688">
    <property type="entry name" value="MoeA_C_domain_IV_sf"/>
</dbReference>
<sequence length="371" mass="37116">MTAPGSLTPLDHALAHLLDGLAPVRPVRMPVRDAIGLVAAETVLAPGAVPAGAVALRDGIAVTSSDLVGASAYAPALLMTAPALVGIGDPLPAGCDAVLPADAASSQGSFVEIGQAAYPGEGAALAGSDLGAGTAIIRPGETVTATVALALAVAGVSEIAVHRPVVRLPGGPLSPALDWLADWLIGLGCAVEEDRQSETSLRLPNVSGGAERKPADMLDSGAPPRSDISLLFHIPSGSTPLARGLALKPGDSAETGVSASNQPIITLPPRFDGIVAVAHALVLPLVARLTARRVHRVTRPLTTKVTSTVGVTDVALLRSADRGYDPLGAGRIALSALLAADAIALIPPDSEGAAAGTPIDAIPLTRPLITQ</sequence>
<keyword evidence="1" id="KW-0808">Transferase</keyword>
<dbReference type="PANTHER" id="PTHR10192:SF5">
    <property type="entry name" value="GEPHYRIN"/>
    <property type="match status" value="1"/>
</dbReference>
<dbReference type="PANTHER" id="PTHR10192">
    <property type="entry name" value="MOLYBDOPTERIN BIOSYNTHESIS PROTEIN"/>
    <property type="match status" value="1"/>
</dbReference>
<comment type="pathway">
    <text evidence="1">Cofactor biosynthesis; molybdopterin biosynthesis.</text>
</comment>
<organism evidence="4 5">
    <name type="scientific">Phreatobacter aquaticus</name>
    <dbReference type="NCBI Taxonomy" id="2570229"/>
    <lineage>
        <taxon>Bacteria</taxon>
        <taxon>Pseudomonadati</taxon>
        <taxon>Pseudomonadota</taxon>
        <taxon>Alphaproteobacteria</taxon>
        <taxon>Hyphomicrobiales</taxon>
        <taxon>Phreatobacteraceae</taxon>
        <taxon>Phreatobacter</taxon>
    </lineage>
</organism>
<evidence type="ECO:0000256" key="2">
    <source>
        <dbReference type="SAM" id="MobiDB-lite"/>
    </source>
</evidence>
<dbReference type="Pfam" id="PF03453">
    <property type="entry name" value="MoeA_N"/>
    <property type="match status" value="1"/>
</dbReference>
<proteinExistence type="inferred from homology"/>
<dbReference type="OrthoDB" id="8435302at2"/>
<protein>
    <recommendedName>
        <fullName evidence="1">Molybdopterin molybdenumtransferase</fullName>
        <ecNumber evidence="1">2.10.1.1</ecNumber>
    </recommendedName>
</protein>
<comment type="function">
    <text evidence="1">Catalyzes the insertion of molybdate into adenylated molybdopterin with the concomitant release of AMP.</text>
</comment>